<sequence length="206" mass="22262">MSEPRHVLDRIYSLKNPAEAEGAYDEWAETYEHDTTEGLGYVAPQRAAELLRDLLPDNPRAEVLDAGCGTGLVGQSLSGLGLEVVDGIDLSTAMLDRARDKGAYRNLDKADMTRRLSIADDSYDAVICVGTFTEGHVGPEGIDELVRVARPGAPLVLTITDAVWESEGFADHVAGLEKDGRVAIEQTAPGSVYHVITCNQVVLRVR</sequence>
<keyword evidence="3" id="KW-1185">Reference proteome</keyword>
<reference evidence="2 3" key="1">
    <citation type="submission" date="2020-09" db="EMBL/GenBank/DDBJ databases">
        <title>Diversity and distribution of actinomycetes associated with coral in the coast of Hainan.</title>
        <authorList>
            <person name="Li F."/>
        </authorList>
    </citation>
    <scope>NUCLEOTIDE SEQUENCE [LARGE SCALE GENOMIC DNA]</scope>
    <source>
        <strain evidence="2 3">HNM0947</strain>
    </source>
</reference>
<evidence type="ECO:0000259" key="1">
    <source>
        <dbReference type="Pfam" id="PF13649"/>
    </source>
</evidence>
<dbReference type="GO" id="GO:0008168">
    <property type="term" value="F:methyltransferase activity"/>
    <property type="evidence" value="ECO:0007669"/>
    <property type="project" value="UniProtKB-KW"/>
</dbReference>
<protein>
    <submittedName>
        <fullName evidence="2">Class I SAM-dependent methyltransferase</fullName>
    </submittedName>
</protein>
<dbReference type="RefSeq" id="WP_193123630.1">
    <property type="nucleotide sequence ID" value="NZ_JADBGI010000020.1"/>
</dbReference>
<evidence type="ECO:0000313" key="3">
    <source>
        <dbReference type="Proteomes" id="UP000806528"/>
    </source>
</evidence>
<organism evidence="2 3">
    <name type="scientific">Nocardiopsis coralli</name>
    <dbReference type="NCBI Taxonomy" id="2772213"/>
    <lineage>
        <taxon>Bacteria</taxon>
        <taxon>Bacillati</taxon>
        <taxon>Actinomycetota</taxon>
        <taxon>Actinomycetes</taxon>
        <taxon>Streptosporangiales</taxon>
        <taxon>Nocardiopsidaceae</taxon>
        <taxon>Nocardiopsis</taxon>
    </lineage>
</organism>
<comment type="caution">
    <text evidence="2">The sequence shown here is derived from an EMBL/GenBank/DDBJ whole genome shotgun (WGS) entry which is preliminary data.</text>
</comment>
<dbReference type="PANTHER" id="PTHR43591">
    <property type="entry name" value="METHYLTRANSFERASE"/>
    <property type="match status" value="1"/>
</dbReference>
<dbReference type="SUPFAM" id="SSF53335">
    <property type="entry name" value="S-adenosyl-L-methionine-dependent methyltransferases"/>
    <property type="match status" value="1"/>
</dbReference>
<dbReference type="Gene3D" id="3.40.50.150">
    <property type="entry name" value="Vaccinia Virus protein VP39"/>
    <property type="match status" value="1"/>
</dbReference>
<accession>A0ABR9PB25</accession>
<feature type="domain" description="Methyltransferase" evidence="1">
    <location>
        <begin position="63"/>
        <end position="152"/>
    </location>
</feature>
<dbReference type="Proteomes" id="UP000806528">
    <property type="component" value="Unassembled WGS sequence"/>
</dbReference>
<dbReference type="PANTHER" id="PTHR43591:SF110">
    <property type="entry name" value="RHODANESE DOMAIN-CONTAINING PROTEIN"/>
    <property type="match status" value="1"/>
</dbReference>
<dbReference type="InterPro" id="IPR041698">
    <property type="entry name" value="Methyltransf_25"/>
</dbReference>
<name>A0ABR9PB25_9ACTN</name>
<keyword evidence="2" id="KW-0489">Methyltransferase</keyword>
<dbReference type="GO" id="GO:0032259">
    <property type="term" value="P:methylation"/>
    <property type="evidence" value="ECO:0007669"/>
    <property type="project" value="UniProtKB-KW"/>
</dbReference>
<dbReference type="InterPro" id="IPR029063">
    <property type="entry name" value="SAM-dependent_MTases_sf"/>
</dbReference>
<evidence type="ECO:0000313" key="2">
    <source>
        <dbReference type="EMBL" id="MBE3001029.1"/>
    </source>
</evidence>
<dbReference type="EMBL" id="JADBGI010000020">
    <property type="protein sequence ID" value="MBE3001029.1"/>
    <property type="molecule type" value="Genomic_DNA"/>
</dbReference>
<gene>
    <name evidence="2" type="ORF">IDM40_20365</name>
</gene>
<proteinExistence type="predicted"/>
<keyword evidence="2" id="KW-0808">Transferase</keyword>
<dbReference type="Pfam" id="PF13649">
    <property type="entry name" value="Methyltransf_25"/>
    <property type="match status" value="1"/>
</dbReference>
<dbReference type="CDD" id="cd02440">
    <property type="entry name" value="AdoMet_MTases"/>
    <property type="match status" value="1"/>
</dbReference>